<proteinExistence type="inferred from homology"/>
<gene>
    <name evidence="2" type="ORF">ACFO0J_01020</name>
</gene>
<name>A0ABV8RTH4_9BURK</name>
<protein>
    <submittedName>
        <fullName evidence="2">Aspartate/glutamate racemase family protein</fullName>
    </submittedName>
</protein>
<evidence type="ECO:0000313" key="2">
    <source>
        <dbReference type="EMBL" id="MFC4296619.1"/>
    </source>
</evidence>
<dbReference type="InterPro" id="IPR053714">
    <property type="entry name" value="Iso_Racemase_Enz_sf"/>
</dbReference>
<comment type="similarity">
    <text evidence="1">Belongs to the HyuE racemase family.</text>
</comment>
<sequence length="217" mass="23028">MHALTDSQQPAWAAFADAWPEARIHNVLDDSLARDLAVEGKITERMIGRFLAIGRYAASTGVEGDETNAILFTCSAFGPAIDRVKADLDIPVLRPNEAAFEEALDAGSRIGLMVSFPKALPPLVDELEHMARSRGQRIEVRTGVAAGALEALKAGDGHRHDALAAACAETLADVDALVLCQFSLARAVAGIAPVPGRTVLSTPVSAVKKLRRTLRVS</sequence>
<accession>A0ABV8RTH4</accession>
<evidence type="ECO:0000256" key="1">
    <source>
        <dbReference type="ARBA" id="ARBA00038414"/>
    </source>
</evidence>
<dbReference type="InterPro" id="IPR015942">
    <property type="entry name" value="Asp/Glu/hydantoin_racemase"/>
</dbReference>
<dbReference type="RefSeq" id="WP_376811204.1">
    <property type="nucleotide sequence ID" value="NZ_JBHSDY010000001.1"/>
</dbReference>
<organism evidence="2 3">
    <name type="scientific">Castellaniella hirudinis</name>
    <dbReference type="NCBI Taxonomy" id="1144617"/>
    <lineage>
        <taxon>Bacteria</taxon>
        <taxon>Pseudomonadati</taxon>
        <taxon>Pseudomonadota</taxon>
        <taxon>Betaproteobacteria</taxon>
        <taxon>Burkholderiales</taxon>
        <taxon>Alcaligenaceae</taxon>
        <taxon>Castellaniella</taxon>
    </lineage>
</organism>
<dbReference type="Pfam" id="PF01177">
    <property type="entry name" value="Asp_Glu_race"/>
    <property type="match status" value="1"/>
</dbReference>
<comment type="caution">
    <text evidence="2">The sequence shown here is derived from an EMBL/GenBank/DDBJ whole genome shotgun (WGS) entry which is preliminary data.</text>
</comment>
<evidence type="ECO:0000313" key="3">
    <source>
        <dbReference type="Proteomes" id="UP001595756"/>
    </source>
</evidence>
<reference evidence="3" key="1">
    <citation type="journal article" date="2019" name="Int. J. Syst. Evol. Microbiol.">
        <title>The Global Catalogue of Microorganisms (GCM) 10K type strain sequencing project: providing services to taxonomists for standard genome sequencing and annotation.</title>
        <authorList>
            <consortium name="The Broad Institute Genomics Platform"/>
            <consortium name="The Broad Institute Genome Sequencing Center for Infectious Disease"/>
            <person name="Wu L."/>
            <person name="Ma J."/>
        </authorList>
    </citation>
    <scope>NUCLEOTIDE SEQUENCE [LARGE SCALE GENOMIC DNA]</scope>
    <source>
        <strain evidence="3">CGMCC 1.19029</strain>
    </source>
</reference>
<dbReference type="EMBL" id="JBHSDY010000001">
    <property type="protein sequence ID" value="MFC4296619.1"/>
    <property type="molecule type" value="Genomic_DNA"/>
</dbReference>
<dbReference type="Proteomes" id="UP001595756">
    <property type="component" value="Unassembled WGS sequence"/>
</dbReference>
<dbReference type="Gene3D" id="3.40.50.12500">
    <property type="match status" value="1"/>
</dbReference>
<keyword evidence="3" id="KW-1185">Reference proteome</keyword>